<protein>
    <recommendedName>
        <fullName evidence="3">WGR domain-containing protein</fullName>
    </recommendedName>
</protein>
<proteinExistence type="predicted"/>
<name>A0A091AZ55_9GAMM</name>
<evidence type="ECO:0008006" key="3">
    <source>
        <dbReference type="Google" id="ProtNLM"/>
    </source>
</evidence>
<comment type="caution">
    <text evidence="1">The sequence shown here is derived from an EMBL/GenBank/DDBJ whole genome shotgun (WGS) entry which is preliminary data.</text>
</comment>
<dbReference type="InterPro" id="IPR049809">
    <property type="entry name" value="YehF/YfeS-like_WGR"/>
</dbReference>
<accession>A0A091AZ55</accession>
<dbReference type="AlphaFoldDB" id="A0A091AZ55"/>
<organism evidence="1 2">
    <name type="scientific">Arenimonas metalli CF5-1</name>
    <dbReference type="NCBI Taxonomy" id="1384056"/>
    <lineage>
        <taxon>Bacteria</taxon>
        <taxon>Pseudomonadati</taxon>
        <taxon>Pseudomonadota</taxon>
        <taxon>Gammaproteobacteria</taxon>
        <taxon>Lysobacterales</taxon>
        <taxon>Lysobacteraceae</taxon>
        <taxon>Arenimonas</taxon>
    </lineage>
</organism>
<sequence length="80" mass="8792">MQQKPSAGEAPKYVQLMLQQDLLGGWTLLRETGQIGGKASLKREQYLERGAALAAFEKARDAQVRKGFLVMFAQGADAPR</sequence>
<evidence type="ECO:0000313" key="2">
    <source>
        <dbReference type="Proteomes" id="UP000029393"/>
    </source>
</evidence>
<keyword evidence="2" id="KW-1185">Reference proteome</keyword>
<gene>
    <name evidence="1" type="ORF">N787_12520</name>
</gene>
<dbReference type="InterPro" id="IPR036930">
    <property type="entry name" value="WGR_dom_sf"/>
</dbReference>
<dbReference type="SUPFAM" id="SSF142921">
    <property type="entry name" value="WGR domain-like"/>
    <property type="match status" value="1"/>
</dbReference>
<dbReference type="PATRIC" id="fig|1384056.3.peg.1831"/>
<dbReference type="eggNOG" id="COG3831">
    <property type="taxonomic scope" value="Bacteria"/>
</dbReference>
<reference evidence="1 2" key="1">
    <citation type="submission" date="2013-09" db="EMBL/GenBank/DDBJ databases">
        <title>Genome sequencing of Arenimonas metalli.</title>
        <authorList>
            <person name="Chen F."/>
            <person name="Wang G."/>
        </authorList>
    </citation>
    <scope>NUCLEOTIDE SEQUENCE [LARGE SCALE GENOMIC DNA]</scope>
    <source>
        <strain evidence="1 2">CF5-1</strain>
    </source>
</reference>
<dbReference type="Proteomes" id="UP000029393">
    <property type="component" value="Unassembled WGS sequence"/>
</dbReference>
<dbReference type="EMBL" id="AVCK01000026">
    <property type="protein sequence ID" value="KFN45608.1"/>
    <property type="molecule type" value="Genomic_DNA"/>
</dbReference>
<dbReference type="STRING" id="1384056.N787_12520"/>
<evidence type="ECO:0000313" key="1">
    <source>
        <dbReference type="EMBL" id="KFN45608.1"/>
    </source>
</evidence>
<dbReference type="CDD" id="cd07996">
    <property type="entry name" value="WGR_MMR_like"/>
    <property type="match status" value="1"/>
</dbReference>